<feature type="region of interest" description="Disordered" evidence="1">
    <location>
        <begin position="82"/>
        <end position="101"/>
    </location>
</feature>
<organism evidence="2 3">
    <name type="scientific">Brevundimonas diminuta 3F5N</name>
    <dbReference type="NCBI Taxonomy" id="1255603"/>
    <lineage>
        <taxon>Bacteria</taxon>
        <taxon>Pseudomonadati</taxon>
        <taxon>Pseudomonadota</taxon>
        <taxon>Alphaproteobacteria</taxon>
        <taxon>Caulobacterales</taxon>
        <taxon>Caulobacteraceae</taxon>
        <taxon>Brevundimonas</taxon>
    </lineage>
</organism>
<proteinExistence type="predicted"/>
<dbReference type="AlphaFoldDB" id="A0A1R4FYJ8"/>
<feature type="region of interest" description="Disordered" evidence="1">
    <location>
        <begin position="1"/>
        <end position="25"/>
    </location>
</feature>
<sequence length="101" mass="10596">MTPHAFQQGPRLVQRGRGVSERGEVQHGGRCAVFGRGCHPLLLPIAEQWGGGSAAIAVETKGLRGSAAMCVTAAKAWLAISPSTTSWSPSPFASRTGRKKI</sequence>
<accession>A0A1R4FYJ8</accession>
<evidence type="ECO:0000256" key="1">
    <source>
        <dbReference type="SAM" id="MobiDB-lite"/>
    </source>
</evidence>
<protein>
    <submittedName>
        <fullName evidence="2">Uncharacterized protein</fullName>
    </submittedName>
</protein>
<evidence type="ECO:0000313" key="3">
    <source>
        <dbReference type="Proteomes" id="UP000195766"/>
    </source>
</evidence>
<reference evidence="2 3" key="1">
    <citation type="submission" date="2017-02" db="EMBL/GenBank/DDBJ databases">
        <authorList>
            <person name="Peterson S.W."/>
        </authorList>
    </citation>
    <scope>NUCLEOTIDE SEQUENCE [LARGE SCALE GENOMIC DNA]</scope>
    <source>
        <strain evidence="2 3">3F5N</strain>
    </source>
</reference>
<dbReference type="EMBL" id="FUIE01000043">
    <property type="protein sequence ID" value="SJM61004.1"/>
    <property type="molecule type" value="Genomic_DNA"/>
</dbReference>
<gene>
    <name evidence="2" type="ORF">FM111_07975</name>
</gene>
<feature type="compositionally biased region" description="Low complexity" evidence="1">
    <location>
        <begin position="82"/>
        <end position="91"/>
    </location>
</feature>
<name>A0A1R4FYJ8_BREDI</name>
<evidence type="ECO:0000313" key="2">
    <source>
        <dbReference type="EMBL" id="SJM61004.1"/>
    </source>
</evidence>
<dbReference type="Proteomes" id="UP000195766">
    <property type="component" value="Unassembled WGS sequence"/>
</dbReference>